<accession>A0ABN9WW09</accession>
<dbReference type="EMBL" id="CAUYUJ010019198">
    <property type="protein sequence ID" value="CAK0889359.1"/>
    <property type="molecule type" value="Genomic_DNA"/>
</dbReference>
<proteinExistence type="predicted"/>
<evidence type="ECO:0000313" key="2">
    <source>
        <dbReference type="EMBL" id="CAK0889359.1"/>
    </source>
</evidence>
<sequence length="484" mass="54554">MADGIVVLGSFCDDSHRPAAAASRSTPRSGKRRRTDADRVAPFLIVAVLGSQLGRWSQCFKLSSRGSHTTNVGAFGCEVLERFSVDIPCDDTDVVRLYGFAVVRSFKLLSVGDDASDVCTENDATMQRYFMKEFESKRDRRTQRFGYQSVPIQESAFLDVPIELPQGLGDLSSGEFAVGFAEWFDASIRVHVCQHAIDQHGHAHGDAQNPSAQELFTRWRSKYDLDGFLGKPQKWLVHPTLAVMHARGLLGFDLYQLIFRERVRDVFFPSLLSDHVVLAYLGTQKAPPRQRGSDAEQPQDDRKYALHVVGRRDAVRGRRFAPAHLIRSLKVQTGIKSIKHMQEHVQRCLEFALPGESAQVIEKITKDDFAAPSEKTSVKARLRLDSTMMLLRQVLNRQGGWMRQLWYDASPQRGIELFSVREFCHQHADMTTAQFRTLPVCTLGVGHFTAADKAVAVLHTIALESGYKELWIRHWCESVRVVSP</sequence>
<gene>
    <name evidence="2" type="ORF">PCOR1329_LOCUS69907</name>
</gene>
<feature type="region of interest" description="Disordered" evidence="1">
    <location>
        <begin position="16"/>
        <end position="35"/>
    </location>
</feature>
<organism evidence="2 3">
    <name type="scientific">Prorocentrum cordatum</name>
    <dbReference type="NCBI Taxonomy" id="2364126"/>
    <lineage>
        <taxon>Eukaryota</taxon>
        <taxon>Sar</taxon>
        <taxon>Alveolata</taxon>
        <taxon>Dinophyceae</taxon>
        <taxon>Prorocentrales</taxon>
        <taxon>Prorocentraceae</taxon>
        <taxon>Prorocentrum</taxon>
    </lineage>
</organism>
<feature type="non-terminal residue" evidence="2">
    <location>
        <position position="484"/>
    </location>
</feature>
<dbReference type="Proteomes" id="UP001189429">
    <property type="component" value="Unassembled WGS sequence"/>
</dbReference>
<feature type="compositionally biased region" description="Low complexity" evidence="1">
    <location>
        <begin position="18"/>
        <end position="28"/>
    </location>
</feature>
<protein>
    <submittedName>
        <fullName evidence="2">Uncharacterized protein</fullName>
    </submittedName>
</protein>
<keyword evidence="3" id="KW-1185">Reference proteome</keyword>
<reference evidence="2" key="1">
    <citation type="submission" date="2023-10" db="EMBL/GenBank/DDBJ databases">
        <authorList>
            <person name="Chen Y."/>
            <person name="Shah S."/>
            <person name="Dougan E. K."/>
            <person name="Thang M."/>
            <person name="Chan C."/>
        </authorList>
    </citation>
    <scope>NUCLEOTIDE SEQUENCE [LARGE SCALE GENOMIC DNA]</scope>
</reference>
<comment type="caution">
    <text evidence="2">The sequence shown here is derived from an EMBL/GenBank/DDBJ whole genome shotgun (WGS) entry which is preliminary data.</text>
</comment>
<evidence type="ECO:0000313" key="3">
    <source>
        <dbReference type="Proteomes" id="UP001189429"/>
    </source>
</evidence>
<evidence type="ECO:0000256" key="1">
    <source>
        <dbReference type="SAM" id="MobiDB-lite"/>
    </source>
</evidence>
<name>A0ABN9WW09_9DINO</name>